<feature type="active site" description="Proton acceptor" evidence="2">
    <location>
        <position position="262"/>
    </location>
</feature>
<evidence type="ECO:0000313" key="4">
    <source>
        <dbReference type="EMBL" id="EDV22984.1"/>
    </source>
</evidence>
<dbReference type="InterPro" id="IPR016035">
    <property type="entry name" value="Acyl_Trfase/lysoPLipase"/>
</dbReference>
<dbReference type="PANTHER" id="PTHR46394:SF1">
    <property type="entry name" value="PNPLA DOMAIN-CONTAINING PROTEIN"/>
    <property type="match status" value="1"/>
</dbReference>
<evidence type="ECO:0000256" key="1">
    <source>
        <dbReference type="ARBA" id="ARBA00023098"/>
    </source>
</evidence>
<name>B3S1C9_TRIAD</name>
<dbReference type="PROSITE" id="PS51635">
    <property type="entry name" value="PNPLA"/>
    <property type="match status" value="1"/>
</dbReference>
<feature type="active site" description="Nucleophile" evidence="2">
    <location>
        <position position="80"/>
    </location>
</feature>
<organism evidence="4 5">
    <name type="scientific">Trichoplax adhaerens</name>
    <name type="common">Trichoplax reptans</name>
    <dbReference type="NCBI Taxonomy" id="10228"/>
    <lineage>
        <taxon>Eukaryota</taxon>
        <taxon>Metazoa</taxon>
        <taxon>Placozoa</taxon>
        <taxon>Uniplacotomia</taxon>
        <taxon>Trichoplacea</taxon>
        <taxon>Trichoplacidae</taxon>
        <taxon>Trichoplax</taxon>
    </lineage>
</organism>
<proteinExistence type="predicted"/>
<feature type="short sequence motif" description="GXSXG" evidence="2">
    <location>
        <begin position="78"/>
        <end position="82"/>
    </location>
</feature>
<sequence>MYQRVLPNGRRASIVPENWIVDSVFQPGEFENLVFGGGGYKGIAYVGALKLFFSCFYFLKDQILQKVGIYQGIKRFAGSSAGAMLAALLSVGYDVDDVEEFLCQDIRKITEDKHTFGIFSMLPKLLLKSGWNSGKKLEKWFQNAIANGPKIKSNYSLNRCQQITFKELYDIDGTELCIVATNLNFLSMEYFHPKTTPDFPIYKAVRMSMSIPGYYEAVRVKHHRVKNDDCIIRKKKIPCCLYCCICCSNWGEDSANYDLYIDGGVGCNYPIHVFDGWWLSMDEKDHFVERMQPFTDMDRFYDVEDRFGMTPNPKTLGLMLYSPYRNGMFCKVLSTREKKLFGSLAVPKKFISEHSKLSLRAESIRDKKDKALAAFSDIVQVLEPCKIIVDGTTCYPLYEAKELIRREICKYNMKLIIMYTWVDINVNPYILCLQSNLHFKNLLPVYLILTYKDQEHFIRLVCPEGLDSLLKRLEDCQIEGMLSLRYLQKSVLEQENFIDLKHDHLGYYRTAIKGPAQFAIATIDTLLLNGRSRFLKSSDVNRSIGINTSYLKATNGNLAKDDKEFLKENGQRGIIAFLHYYLKEKGRVQQNIRTYGRVIQIIDTEDLI</sequence>
<feature type="short sequence motif" description="GXGXXG" evidence="2">
    <location>
        <begin position="37"/>
        <end position="42"/>
    </location>
</feature>
<protein>
    <recommendedName>
        <fullName evidence="3">PNPLA domain-containing protein</fullName>
    </recommendedName>
</protein>
<dbReference type="GeneID" id="6755107"/>
<dbReference type="InterPro" id="IPR052580">
    <property type="entry name" value="Lipid_Hydrolase"/>
</dbReference>
<dbReference type="GO" id="GO:0016787">
    <property type="term" value="F:hydrolase activity"/>
    <property type="evidence" value="ECO:0007669"/>
    <property type="project" value="UniProtKB-UniRule"/>
</dbReference>
<dbReference type="InterPro" id="IPR002641">
    <property type="entry name" value="PNPLA_dom"/>
</dbReference>
<dbReference type="EMBL" id="DS985247">
    <property type="protein sequence ID" value="EDV22984.1"/>
    <property type="molecule type" value="Genomic_DNA"/>
</dbReference>
<keyword evidence="5" id="KW-1185">Reference proteome</keyword>
<accession>B3S1C9</accession>
<dbReference type="AlphaFoldDB" id="B3S1C9"/>
<dbReference type="GO" id="GO:0016042">
    <property type="term" value="P:lipid catabolic process"/>
    <property type="evidence" value="ECO:0007669"/>
    <property type="project" value="UniProtKB-UniRule"/>
</dbReference>
<dbReference type="PhylomeDB" id="B3S1C9"/>
<dbReference type="Gene3D" id="3.40.1090.10">
    <property type="entry name" value="Cytosolic phospholipase A2 catalytic domain"/>
    <property type="match status" value="2"/>
</dbReference>
<evidence type="ECO:0000259" key="3">
    <source>
        <dbReference type="PROSITE" id="PS51635"/>
    </source>
</evidence>
<keyword evidence="1 2" id="KW-0443">Lipid metabolism</keyword>
<dbReference type="KEGG" id="tad:TRIADDRAFT_57785"/>
<gene>
    <name evidence="4" type="ORF">TRIADDRAFT_57785</name>
</gene>
<evidence type="ECO:0000256" key="2">
    <source>
        <dbReference type="PROSITE-ProRule" id="PRU01161"/>
    </source>
</evidence>
<dbReference type="SUPFAM" id="SSF52151">
    <property type="entry name" value="FabD/lysophospholipase-like"/>
    <property type="match status" value="1"/>
</dbReference>
<dbReference type="CTD" id="6755107"/>
<dbReference type="OrthoDB" id="412240at2759"/>
<dbReference type="CDD" id="cd07207">
    <property type="entry name" value="Pat_ExoU_VipD_like"/>
    <property type="match status" value="1"/>
</dbReference>
<dbReference type="Pfam" id="PF01734">
    <property type="entry name" value="Patatin"/>
    <property type="match status" value="1"/>
</dbReference>
<keyword evidence="2" id="KW-0442">Lipid degradation</keyword>
<feature type="domain" description="PNPLA" evidence="3">
    <location>
        <begin position="33"/>
        <end position="275"/>
    </location>
</feature>
<feature type="short sequence motif" description="DGA/G" evidence="2">
    <location>
        <begin position="262"/>
        <end position="264"/>
    </location>
</feature>
<dbReference type="InParanoid" id="B3S1C9"/>
<dbReference type="HOGENOM" id="CLU_028564_1_0_1"/>
<reference evidence="4 5" key="1">
    <citation type="journal article" date="2008" name="Nature">
        <title>The Trichoplax genome and the nature of placozoans.</title>
        <authorList>
            <person name="Srivastava M."/>
            <person name="Begovic E."/>
            <person name="Chapman J."/>
            <person name="Putnam N.H."/>
            <person name="Hellsten U."/>
            <person name="Kawashima T."/>
            <person name="Kuo A."/>
            <person name="Mitros T."/>
            <person name="Salamov A."/>
            <person name="Carpenter M.L."/>
            <person name="Signorovitch A.Y."/>
            <person name="Moreno M.A."/>
            <person name="Kamm K."/>
            <person name="Grimwood J."/>
            <person name="Schmutz J."/>
            <person name="Shapiro H."/>
            <person name="Grigoriev I.V."/>
            <person name="Buss L.W."/>
            <person name="Schierwater B."/>
            <person name="Dellaporta S.L."/>
            <person name="Rokhsar D.S."/>
        </authorList>
    </citation>
    <scope>NUCLEOTIDE SEQUENCE [LARGE SCALE GENOMIC DNA]</scope>
    <source>
        <strain evidence="4 5">Grell-BS-1999</strain>
    </source>
</reference>
<dbReference type="PANTHER" id="PTHR46394">
    <property type="entry name" value="ANNEXIN"/>
    <property type="match status" value="1"/>
</dbReference>
<dbReference type="RefSeq" id="XP_002113894.1">
    <property type="nucleotide sequence ID" value="XM_002113858.1"/>
</dbReference>
<dbReference type="Proteomes" id="UP000009022">
    <property type="component" value="Unassembled WGS sequence"/>
</dbReference>
<keyword evidence="2" id="KW-0378">Hydrolase</keyword>
<dbReference type="eggNOG" id="ENOG502QVQJ">
    <property type="taxonomic scope" value="Eukaryota"/>
</dbReference>
<evidence type="ECO:0000313" key="5">
    <source>
        <dbReference type="Proteomes" id="UP000009022"/>
    </source>
</evidence>